<reference evidence="2 3" key="1">
    <citation type="submission" date="2022-01" db="EMBL/GenBank/DDBJ databases">
        <authorList>
            <person name="Xiong W."/>
            <person name="Schranz E."/>
        </authorList>
    </citation>
    <scope>NUCLEOTIDE SEQUENCE [LARGE SCALE GENOMIC DNA]</scope>
</reference>
<dbReference type="Proteomes" id="UP001157418">
    <property type="component" value="Unassembled WGS sequence"/>
</dbReference>
<evidence type="ECO:0000313" key="2">
    <source>
        <dbReference type="EMBL" id="CAH1415743.1"/>
    </source>
</evidence>
<keyword evidence="3" id="KW-1185">Reference proteome</keyword>
<name>A0AAU9LTK7_9ASTR</name>
<protein>
    <submittedName>
        <fullName evidence="2">Uncharacterized protein</fullName>
    </submittedName>
</protein>
<keyword evidence="1" id="KW-0472">Membrane</keyword>
<evidence type="ECO:0000256" key="1">
    <source>
        <dbReference type="SAM" id="Phobius"/>
    </source>
</evidence>
<keyword evidence="1" id="KW-1133">Transmembrane helix</keyword>
<evidence type="ECO:0000313" key="3">
    <source>
        <dbReference type="Proteomes" id="UP001157418"/>
    </source>
</evidence>
<dbReference type="AlphaFoldDB" id="A0AAU9LTK7"/>
<dbReference type="EMBL" id="CAKMRJ010000002">
    <property type="protein sequence ID" value="CAH1415743.1"/>
    <property type="molecule type" value="Genomic_DNA"/>
</dbReference>
<sequence length="67" mass="7876">MSIHSTALHRLISLLSLSFWMVILTSDLKLPFTVFSVPEDFHQPHVSTYPLIPFLLYFPPSFRHRHL</sequence>
<accession>A0AAU9LTK7</accession>
<proteinExistence type="predicted"/>
<organism evidence="2 3">
    <name type="scientific">Lactuca virosa</name>
    <dbReference type="NCBI Taxonomy" id="75947"/>
    <lineage>
        <taxon>Eukaryota</taxon>
        <taxon>Viridiplantae</taxon>
        <taxon>Streptophyta</taxon>
        <taxon>Embryophyta</taxon>
        <taxon>Tracheophyta</taxon>
        <taxon>Spermatophyta</taxon>
        <taxon>Magnoliopsida</taxon>
        <taxon>eudicotyledons</taxon>
        <taxon>Gunneridae</taxon>
        <taxon>Pentapetalae</taxon>
        <taxon>asterids</taxon>
        <taxon>campanulids</taxon>
        <taxon>Asterales</taxon>
        <taxon>Asteraceae</taxon>
        <taxon>Cichorioideae</taxon>
        <taxon>Cichorieae</taxon>
        <taxon>Lactucinae</taxon>
        <taxon>Lactuca</taxon>
    </lineage>
</organism>
<feature type="transmembrane region" description="Helical" evidence="1">
    <location>
        <begin position="7"/>
        <end position="26"/>
    </location>
</feature>
<gene>
    <name evidence="2" type="ORF">LVIROSA_LOCUS3567</name>
</gene>
<keyword evidence="1" id="KW-0812">Transmembrane</keyword>
<comment type="caution">
    <text evidence="2">The sequence shown here is derived from an EMBL/GenBank/DDBJ whole genome shotgun (WGS) entry which is preliminary data.</text>
</comment>